<proteinExistence type="predicted"/>
<feature type="non-terminal residue" evidence="2">
    <location>
        <position position="175"/>
    </location>
</feature>
<keyword evidence="3" id="KW-1185">Reference proteome</keyword>
<feature type="coiled-coil region" evidence="1">
    <location>
        <begin position="18"/>
        <end position="157"/>
    </location>
</feature>
<name>A0A7K9D3N9_9AVES</name>
<gene>
    <name evidence="2" type="primary">Ccdc83</name>
    <name evidence="2" type="ORF">HEMCOM_R00978</name>
</gene>
<protein>
    <submittedName>
        <fullName evidence="2">CCD83 protein</fullName>
    </submittedName>
</protein>
<evidence type="ECO:0000313" key="3">
    <source>
        <dbReference type="Proteomes" id="UP000518305"/>
    </source>
</evidence>
<accession>A0A7K9D3N9</accession>
<dbReference type="InterPro" id="IPR026702">
    <property type="entry name" value="CCDC83"/>
</dbReference>
<dbReference type="PANTHER" id="PTHR21468:SF1">
    <property type="entry name" value="COILED-COIL DOMAIN-CONTAINING PROTEIN 83"/>
    <property type="match status" value="1"/>
</dbReference>
<evidence type="ECO:0000256" key="1">
    <source>
        <dbReference type="SAM" id="Coils"/>
    </source>
</evidence>
<reference evidence="2 3" key="1">
    <citation type="submission" date="2019-09" db="EMBL/GenBank/DDBJ databases">
        <title>Bird 10,000 Genomes (B10K) Project - Family phase.</title>
        <authorList>
            <person name="Zhang G."/>
        </authorList>
    </citation>
    <scope>NUCLEOTIDE SEQUENCE [LARGE SCALE GENOMIC DNA]</scope>
    <source>
        <strain evidence="2">B10K-DU-001-23</strain>
        <tissue evidence="2">Muscle</tissue>
    </source>
</reference>
<dbReference type="EMBL" id="VWZJ01005894">
    <property type="protein sequence ID" value="NXG59516.1"/>
    <property type="molecule type" value="Genomic_DNA"/>
</dbReference>
<dbReference type="OrthoDB" id="10005859at2759"/>
<dbReference type="Proteomes" id="UP000518305">
    <property type="component" value="Unassembled WGS sequence"/>
</dbReference>
<organism evidence="2 3">
    <name type="scientific">Hemiprocne comata</name>
    <dbReference type="NCBI Taxonomy" id="243314"/>
    <lineage>
        <taxon>Eukaryota</taxon>
        <taxon>Metazoa</taxon>
        <taxon>Chordata</taxon>
        <taxon>Craniata</taxon>
        <taxon>Vertebrata</taxon>
        <taxon>Euteleostomi</taxon>
        <taxon>Archelosauria</taxon>
        <taxon>Archosauria</taxon>
        <taxon>Dinosauria</taxon>
        <taxon>Saurischia</taxon>
        <taxon>Theropoda</taxon>
        <taxon>Coelurosauria</taxon>
        <taxon>Aves</taxon>
        <taxon>Neognathae</taxon>
        <taxon>Neoaves</taxon>
        <taxon>Strisores</taxon>
        <taxon>Apodiformes</taxon>
        <taxon>Apodidae</taxon>
        <taxon>Hemiprocninae</taxon>
        <taxon>Hemiprocne</taxon>
    </lineage>
</organism>
<sequence>VVTRDDVEESLKAVWQYEKDKEQLLKDMQSQVEETEQRLSVKKDERDYWLEYKNVGSKTQANKIMNLEKDIKEVKDDLHRATEYYRNTLKAMKEENDRQVLKHMKLSKEQAPENAVRYLDRNSLREIEENEWLKAEIKIYQKEVSDLKASIQHLEEENISLVTKLIDGRLQDPSV</sequence>
<evidence type="ECO:0000313" key="2">
    <source>
        <dbReference type="EMBL" id="NXG59516.1"/>
    </source>
</evidence>
<dbReference type="PANTHER" id="PTHR21468">
    <property type="entry name" value="HSD9"/>
    <property type="match status" value="1"/>
</dbReference>
<comment type="caution">
    <text evidence="2">The sequence shown here is derived from an EMBL/GenBank/DDBJ whole genome shotgun (WGS) entry which is preliminary data.</text>
</comment>
<keyword evidence="1" id="KW-0175">Coiled coil</keyword>
<feature type="non-terminal residue" evidence="2">
    <location>
        <position position="1"/>
    </location>
</feature>
<dbReference type="AlphaFoldDB" id="A0A7K9D3N9"/>